<gene>
    <name evidence="2" type="ORF">COLO4_02872</name>
</gene>
<dbReference type="EMBL" id="AWUE01007765">
    <property type="protein sequence ID" value="OMP12690.1"/>
    <property type="molecule type" value="Genomic_DNA"/>
</dbReference>
<evidence type="ECO:0000313" key="2">
    <source>
        <dbReference type="EMBL" id="OMP12690.1"/>
    </source>
</evidence>
<evidence type="ECO:0000256" key="1">
    <source>
        <dbReference type="SAM" id="MobiDB-lite"/>
    </source>
</evidence>
<keyword evidence="3" id="KW-1185">Reference proteome</keyword>
<proteinExistence type="predicted"/>
<evidence type="ECO:0000313" key="3">
    <source>
        <dbReference type="Proteomes" id="UP000187203"/>
    </source>
</evidence>
<accession>A0A1R3L060</accession>
<name>A0A1R3L060_9ROSI</name>
<dbReference type="AlphaFoldDB" id="A0A1R3L060"/>
<protein>
    <submittedName>
        <fullName evidence="2">Uncharacterized protein</fullName>
    </submittedName>
</protein>
<organism evidence="2 3">
    <name type="scientific">Corchorus olitorius</name>
    <dbReference type="NCBI Taxonomy" id="93759"/>
    <lineage>
        <taxon>Eukaryota</taxon>
        <taxon>Viridiplantae</taxon>
        <taxon>Streptophyta</taxon>
        <taxon>Embryophyta</taxon>
        <taxon>Tracheophyta</taxon>
        <taxon>Spermatophyta</taxon>
        <taxon>Magnoliopsida</taxon>
        <taxon>eudicotyledons</taxon>
        <taxon>Gunneridae</taxon>
        <taxon>Pentapetalae</taxon>
        <taxon>rosids</taxon>
        <taxon>malvids</taxon>
        <taxon>Malvales</taxon>
        <taxon>Malvaceae</taxon>
        <taxon>Grewioideae</taxon>
        <taxon>Apeibeae</taxon>
        <taxon>Corchorus</taxon>
    </lineage>
</organism>
<sequence>MRSDAPSKEKVGPVANYVPWMLVKRRMGRDFWATSKAPLMGERGDYPNRYQALKDFDSPEDQHLSSEDISAWTYATNVVKERLAFRGFKELKKAGKSAAPELEDSMEVVLETQAGEDVANSDVAKGQHGVAPSRHVRNPSQPSRGKVHANLSRNRSSGRDSMRLRDPSFKAVGLFPVKS</sequence>
<feature type="region of interest" description="Disordered" evidence="1">
    <location>
        <begin position="114"/>
        <end position="165"/>
    </location>
</feature>
<reference evidence="3" key="1">
    <citation type="submission" date="2013-09" db="EMBL/GenBank/DDBJ databases">
        <title>Corchorus olitorius genome sequencing.</title>
        <authorList>
            <person name="Alam M."/>
            <person name="Haque M.S."/>
            <person name="Islam M.S."/>
            <person name="Emdad E.M."/>
            <person name="Islam M.M."/>
            <person name="Ahmed B."/>
            <person name="Halim A."/>
            <person name="Hossen Q.M.M."/>
            <person name="Hossain M.Z."/>
            <person name="Ahmed R."/>
            <person name="Khan M.M."/>
            <person name="Islam R."/>
            <person name="Rashid M.M."/>
            <person name="Khan S.A."/>
            <person name="Rahman M.S."/>
            <person name="Alam M."/>
            <person name="Yahiya A.S."/>
            <person name="Khan M.S."/>
            <person name="Azam M.S."/>
            <person name="Haque T."/>
            <person name="Lashkar M.Z.H."/>
            <person name="Akhand A.I."/>
            <person name="Morshed G."/>
            <person name="Roy S."/>
            <person name="Uddin K.S."/>
            <person name="Rabeya T."/>
            <person name="Hossain A.S."/>
            <person name="Chowdhury A."/>
            <person name="Snigdha A.R."/>
            <person name="Mortoza M.S."/>
            <person name="Matin S.A."/>
            <person name="Hoque S.M.E."/>
            <person name="Islam M.K."/>
            <person name="Roy D.K."/>
            <person name="Haider R."/>
            <person name="Moosa M.M."/>
            <person name="Elias S.M."/>
            <person name="Hasan A.M."/>
            <person name="Jahan S."/>
            <person name="Shafiuddin M."/>
            <person name="Mahmood N."/>
            <person name="Shommy N.S."/>
        </authorList>
    </citation>
    <scope>NUCLEOTIDE SEQUENCE [LARGE SCALE GENOMIC DNA]</scope>
    <source>
        <strain evidence="3">cv. O-4</strain>
    </source>
</reference>
<dbReference type="Proteomes" id="UP000187203">
    <property type="component" value="Unassembled WGS sequence"/>
</dbReference>
<comment type="caution">
    <text evidence="2">The sequence shown here is derived from an EMBL/GenBank/DDBJ whole genome shotgun (WGS) entry which is preliminary data.</text>
</comment>